<dbReference type="Proteomes" id="UP000499080">
    <property type="component" value="Unassembled WGS sequence"/>
</dbReference>
<organism evidence="1 2">
    <name type="scientific">Araneus ventricosus</name>
    <name type="common">Orbweaver spider</name>
    <name type="synonym">Epeira ventricosa</name>
    <dbReference type="NCBI Taxonomy" id="182803"/>
    <lineage>
        <taxon>Eukaryota</taxon>
        <taxon>Metazoa</taxon>
        <taxon>Ecdysozoa</taxon>
        <taxon>Arthropoda</taxon>
        <taxon>Chelicerata</taxon>
        <taxon>Arachnida</taxon>
        <taxon>Araneae</taxon>
        <taxon>Araneomorphae</taxon>
        <taxon>Entelegynae</taxon>
        <taxon>Araneoidea</taxon>
        <taxon>Araneidae</taxon>
        <taxon>Araneus</taxon>
    </lineage>
</organism>
<reference evidence="1 2" key="1">
    <citation type="journal article" date="2019" name="Sci. Rep.">
        <title>Orb-weaving spider Araneus ventricosus genome elucidates the spidroin gene catalogue.</title>
        <authorList>
            <person name="Kono N."/>
            <person name="Nakamura H."/>
            <person name="Ohtoshi R."/>
            <person name="Moran D.A.P."/>
            <person name="Shinohara A."/>
            <person name="Yoshida Y."/>
            <person name="Fujiwara M."/>
            <person name="Mori M."/>
            <person name="Tomita M."/>
            <person name="Arakawa K."/>
        </authorList>
    </citation>
    <scope>NUCLEOTIDE SEQUENCE [LARGE SCALE GENOMIC DNA]</scope>
</reference>
<gene>
    <name evidence="1" type="ORF">AVEN_210615_1</name>
</gene>
<keyword evidence="2" id="KW-1185">Reference proteome</keyword>
<name>A0A4Y2HYF3_ARAVE</name>
<evidence type="ECO:0000313" key="2">
    <source>
        <dbReference type="Proteomes" id="UP000499080"/>
    </source>
</evidence>
<dbReference type="AlphaFoldDB" id="A0A4Y2HYF3"/>
<evidence type="ECO:0000313" key="1">
    <source>
        <dbReference type="EMBL" id="GBM69966.1"/>
    </source>
</evidence>
<dbReference type="EMBL" id="BGPR01002221">
    <property type="protein sequence ID" value="GBM69966.1"/>
    <property type="molecule type" value="Genomic_DNA"/>
</dbReference>
<proteinExistence type="predicted"/>
<comment type="caution">
    <text evidence="1">The sequence shown here is derived from an EMBL/GenBank/DDBJ whole genome shotgun (WGS) entry which is preliminary data.</text>
</comment>
<protein>
    <submittedName>
        <fullName evidence="1">Uncharacterized protein</fullName>
    </submittedName>
</protein>
<accession>A0A4Y2HYF3</accession>
<sequence length="100" mass="11526">MKPTFHYMMSQYAKQSYLGDVRAYSKSKIISYTVTKKSSSNRNDSEIFSRKIPPRWPYTTSLHNQEGVLDHHCAVTCPAHYLEKCEVLSPKMSNCEPTYG</sequence>